<evidence type="ECO:0000256" key="2">
    <source>
        <dbReference type="ARBA" id="ARBA00005594"/>
    </source>
</evidence>
<evidence type="ECO:0000256" key="11">
    <source>
        <dbReference type="ARBA" id="ARBA00069760"/>
    </source>
</evidence>
<gene>
    <name evidence="13" type="ORF">BDZ85DRAFT_256315</name>
</gene>
<dbReference type="CDD" id="cd00806">
    <property type="entry name" value="TrpRS_core"/>
    <property type="match status" value="1"/>
</dbReference>
<keyword evidence="8 12" id="KW-0030">Aminoacyl-tRNA synthetase</keyword>
<evidence type="ECO:0000256" key="10">
    <source>
        <dbReference type="ARBA" id="ARBA00049929"/>
    </source>
</evidence>
<dbReference type="InterPro" id="IPR001412">
    <property type="entry name" value="aa-tRNA-synth_I_CS"/>
</dbReference>
<dbReference type="Pfam" id="PF00579">
    <property type="entry name" value="tRNA-synt_1b"/>
    <property type="match status" value="1"/>
</dbReference>
<organism evidence="13 14">
    <name type="scientific">Elsinoe ampelina</name>
    <dbReference type="NCBI Taxonomy" id="302913"/>
    <lineage>
        <taxon>Eukaryota</taxon>
        <taxon>Fungi</taxon>
        <taxon>Dikarya</taxon>
        <taxon>Ascomycota</taxon>
        <taxon>Pezizomycotina</taxon>
        <taxon>Dothideomycetes</taxon>
        <taxon>Dothideomycetidae</taxon>
        <taxon>Myriangiales</taxon>
        <taxon>Elsinoaceae</taxon>
        <taxon>Elsinoe</taxon>
    </lineage>
</organism>
<evidence type="ECO:0000256" key="8">
    <source>
        <dbReference type="ARBA" id="ARBA00023146"/>
    </source>
</evidence>
<dbReference type="InterPro" id="IPR002305">
    <property type="entry name" value="aa-tRNA-synth_Ic"/>
</dbReference>
<dbReference type="PRINTS" id="PR01039">
    <property type="entry name" value="TRNASYNTHTRP"/>
</dbReference>
<sequence length="381" mass="41634">MFLVARRALTAARPKVGLFQAELTWTSKSLHSTGAAKSKVIFSGIQPTGIPHLGNYLGALQQWVKLQDEADPGTKLFFSVVDLHAITLPQDAAALQRRRKETFATLLAVGLDPKRSTIFYQSMVPEHSELMWILSCNASMGYLSRMTQWKSKLELDDSADPLETSSKAKLKLGLFSYPVLQAADILVHRATHVPVGEDQSQHLEFARECATGFNHLYGQILLPPQTLISPAKRVMALDKPTQKMSKSHANPKSRIHLTDSKEDVEKKIKVALTDSIEGISYDPTKRPGVSNLLEIAFSLDDQGATSAADLAKGYAGLSLKAFKGQVAAIINAKLDPIRNRYVEIEADGGRQIEDAAQLGAQRASESANATMQMVRKAIGMA</sequence>
<evidence type="ECO:0000256" key="1">
    <source>
        <dbReference type="ARBA" id="ARBA00004305"/>
    </source>
</evidence>
<dbReference type="InterPro" id="IPR002306">
    <property type="entry name" value="Trp-tRNA-ligase"/>
</dbReference>
<dbReference type="HAMAP" id="MF_00140_B">
    <property type="entry name" value="Trp_tRNA_synth_B"/>
    <property type="match status" value="1"/>
</dbReference>
<keyword evidence="5 12" id="KW-0547">Nucleotide-binding</keyword>
<dbReference type="GO" id="GO:0070183">
    <property type="term" value="P:mitochondrial tryptophanyl-tRNA aminoacylation"/>
    <property type="evidence" value="ECO:0007669"/>
    <property type="project" value="TreeGrafter"/>
</dbReference>
<dbReference type="Gene3D" id="3.40.50.620">
    <property type="entry name" value="HUPs"/>
    <property type="match status" value="1"/>
</dbReference>
<dbReference type="GO" id="GO:0005759">
    <property type="term" value="C:mitochondrial matrix"/>
    <property type="evidence" value="ECO:0007669"/>
    <property type="project" value="UniProtKB-SubCell"/>
</dbReference>
<name>A0A6A6GLL6_9PEZI</name>
<dbReference type="Proteomes" id="UP000799538">
    <property type="component" value="Unassembled WGS sequence"/>
</dbReference>
<dbReference type="PANTHER" id="PTHR43766:SF1">
    <property type="entry name" value="TRYPTOPHAN--TRNA LIGASE, MITOCHONDRIAL"/>
    <property type="match status" value="1"/>
</dbReference>
<evidence type="ECO:0000313" key="14">
    <source>
        <dbReference type="Proteomes" id="UP000799538"/>
    </source>
</evidence>
<keyword evidence="14" id="KW-1185">Reference proteome</keyword>
<dbReference type="EMBL" id="ML992502">
    <property type="protein sequence ID" value="KAF2226528.1"/>
    <property type="molecule type" value="Genomic_DNA"/>
</dbReference>
<evidence type="ECO:0000256" key="9">
    <source>
        <dbReference type="ARBA" id="ARBA00030268"/>
    </source>
</evidence>
<dbReference type="FunFam" id="1.10.240.10:FF:000002">
    <property type="entry name" value="Tryptophan--tRNA ligase"/>
    <property type="match status" value="1"/>
</dbReference>
<dbReference type="AlphaFoldDB" id="A0A6A6GLL6"/>
<comment type="similarity">
    <text evidence="2 12">Belongs to the class-I aminoacyl-tRNA synthetase family.</text>
</comment>
<dbReference type="InterPro" id="IPR014729">
    <property type="entry name" value="Rossmann-like_a/b/a_fold"/>
</dbReference>
<dbReference type="OrthoDB" id="15808at2759"/>
<evidence type="ECO:0000256" key="5">
    <source>
        <dbReference type="ARBA" id="ARBA00022741"/>
    </source>
</evidence>
<evidence type="ECO:0000256" key="7">
    <source>
        <dbReference type="ARBA" id="ARBA00022917"/>
    </source>
</evidence>
<evidence type="ECO:0000256" key="12">
    <source>
        <dbReference type="RuleBase" id="RU363036"/>
    </source>
</evidence>
<keyword evidence="4 12" id="KW-0436">Ligase</keyword>
<protein>
    <recommendedName>
        <fullName evidence="11">Tryptophan--tRNA ligase, mitochondrial</fullName>
        <ecNumber evidence="3">6.1.1.2</ecNumber>
    </recommendedName>
    <alternativeName>
        <fullName evidence="9">Tryptophanyl-tRNA synthetase</fullName>
    </alternativeName>
</protein>
<reference evidence="14" key="1">
    <citation type="journal article" date="2020" name="Stud. Mycol.">
        <title>101 Dothideomycetes genomes: A test case for predicting lifestyles and emergence of pathogens.</title>
        <authorList>
            <person name="Haridas S."/>
            <person name="Albert R."/>
            <person name="Binder M."/>
            <person name="Bloem J."/>
            <person name="LaButti K."/>
            <person name="Salamov A."/>
            <person name="Andreopoulos B."/>
            <person name="Baker S."/>
            <person name="Barry K."/>
            <person name="Bills G."/>
            <person name="Bluhm B."/>
            <person name="Cannon C."/>
            <person name="Castanera R."/>
            <person name="Culley D."/>
            <person name="Daum C."/>
            <person name="Ezra D."/>
            <person name="Gonzalez J."/>
            <person name="Henrissat B."/>
            <person name="Kuo A."/>
            <person name="Liang C."/>
            <person name="Lipzen A."/>
            <person name="Lutzoni F."/>
            <person name="Magnuson J."/>
            <person name="Mondo S."/>
            <person name="Nolan M."/>
            <person name="Ohm R."/>
            <person name="Pangilinan J."/>
            <person name="Park H.-J."/>
            <person name="Ramirez L."/>
            <person name="Alfaro M."/>
            <person name="Sun H."/>
            <person name="Tritt A."/>
            <person name="Yoshinaga Y."/>
            <person name="Zwiers L.-H."/>
            <person name="Turgeon B."/>
            <person name="Goodwin S."/>
            <person name="Spatafora J."/>
            <person name="Crous P."/>
            <person name="Grigoriev I."/>
        </authorList>
    </citation>
    <scope>NUCLEOTIDE SEQUENCE [LARGE SCALE GENOMIC DNA]</scope>
    <source>
        <strain evidence="14">CECT 20119</strain>
    </source>
</reference>
<dbReference type="GO" id="GO:0004830">
    <property type="term" value="F:tryptophan-tRNA ligase activity"/>
    <property type="evidence" value="ECO:0007669"/>
    <property type="project" value="UniProtKB-EC"/>
</dbReference>
<dbReference type="EC" id="6.1.1.2" evidence="3"/>
<dbReference type="SUPFAM" id="SSF52374">
    <property type="entry name" value="Nucleotidylyl transferase"/>
    <property type="match status" value="1"/>
</dbReference>
<evidence type="ECO:0000256" key="4">
    <source>
        <dbReference type="ARBA" id="ARBA00022598"/>
    </source>
</evidence>
<comment type="catalytic activity">
    <reaction evidence="10">
        <text>tRNA(Trp) + L-tryptophan + ATP = L-tryptophyl-tRNA(Trp) + AMP + diphosphate + H(+)</text>
        <dbReference type="Rhea" id="RHEA:24080"/>
        <dbReference type="Rhea" id="RHEA-COMP:9671"/>
        <dbReference type="Rhea" id="RHEA-COMP:9705"/>
        <dbReference type="ChEBI" id="CHEBI:15378"/>
        <dbReference type="ChEBI" id="CHEBI:30616"/>
        <dbReference type="ChEBI" id="CHEBI:33019"/>
        <dbReference type="ChEBI" id="CHEBI:57912"/>
        <dbReference type="ChEBI" id="CHEBI:78442"/>
        <dbReference type="ChEBI" id="CHEBI:78535"/>
        <dbReference type="ChEBI" id="CHEBI:456215"/>
        <dbReference type="EC" id="6.1.1.2"/>
    </reaction>
</comment>
<dbReference type="FunFam" id="3.40.50.620:FF:000082">
    <property type="entry name" value="MSW1p Mitochondrial tryptophanyl-tRNA synthetase"/>
    <property type="match status" value="1"/>
</dbReference>
<proteinExistence type="inferred from homology"/>
<dbReference type="InterPro" id="IPR050203">
    <property type="entry name" value="Trp-tRNA_synthetase"/>
</dbReference>
<evidence type="ECO:0000256" key="3">
    <source>
        <dbReference type="ARBA" id="ARBA00013161"/>
    </source>
</evidence>
<comment type="subcellular location">
    <subcellularLocation>
        <location evidence="1">Mitochondrion matrix</location>
    </subcellularLocation>
</comment>
<dbReference type="PROSITE" id="PS00178">
    <property type="entry name" value="AA_TRNA_LIGASE_I"/>
    <property type="match status" value="1"/>
</dbReference>
<evidence type="ECO:0000313" key="13">
    <source>
        <dbReference type="EMBL" id="KAF2226528.1"/>
    </source>
</evidence>
<dbReference type="InterPro" id="IPR024109">
    <property type="entry name" value="Trp-tRNA-ligase_bac-type"/>
</dbReference>
<accession>A0A6A6GLL6</accession>
<dbReference type="Gene3D" id="1.10.240.10">
    <property type="entry name" value="Tyrosyl-Transfer RNA Synthetase"/>
    <property type="match status" value="1"/>
</dbReference>
<keyword evidence="7 12" id="KW-0648">Protein biosynthesis</keyword>
<dbReference type="PANTHER" id="PTHR43766">
    <property type="entry name" value="TRYPTOPHAN--TRNA LIGASE, MITOCHONDRIAL"/>
    <property type="match status" value="1"/>
</dbReference>
<keyword evidence="6 12" id="KW-0067">ATP-binding</keyword>
<dbReference type="NCBIfam" id="TIGR00233">
    <property type="entry name" value="trpS"/>
    <property type="match status" value="1"/>
</dbReference>
<evidence type="ECO:0000256" key="6">
    <source>
        <dbReference type="ARBA" id="ARBA00022840"/>
    </source>
</evidence>
<dbReference type="GO" id="GO:0005524">
    <property type="term" value="F:ATP binding"/>
    <property type="evidence" value="ECO:0007669"/>
    <property type="project" value="UniProtKB-KW"/>
</dbReference>